<feature type="signal peptide" evidence="1">
    <location>
        <begin position="1"/>
        <end position="21"/>
    </location>
</feature>
<evidence type="ECO:0008006" key="4">
    <source>
        <dbReference type="Google" id="ProtNLM"/>
    </source>
</evidence>
<dbReference type="Proteomes" id="UP000784294">
    <property type="component" value="Unassembled WGS sequence"/>
</dbReference>
<accession>A0A448WZD8</accession>
<dbReference type="EMBL" id="CAAALY010065290">
    <property type="protein sequence ID" value="VEL24010.1"/>
    <property type="molecule type" value="Genomic_DNA"/>
</dbReference>
<keyword evidence="1" id="KW-0732">Signal</keyword>
<feature type="chain" id="PRO_5019420971" description="Ricin B lectin domain-containing protein" evidence="1">
    <location>
        <begin position="22"/>
        <end position="119"/>
    </location>
</feature>
<evidence type="ECO:0000313" key="3">
    <source>
        <dbReference type="Proteomes" id="UP000784294"/>
    </source>
</evidence>
<evidence type="ECO:0000313" key="2">
    <source>
        <dbReference type="EMBL" id="VEL24010.1"/>
    </source>
</evidence>
<gene>
    <name evidence="2" type="ORF">PXEA_LOCUS17450</name>
</gene>
<keyword evidence="3" id="KW-1185">Reference proteome</keyword>
<name>A0A448WZD8_9PLAT</name>
<sequence>MCQARIACLTCSLLWWSLSIGGKVGNTRTVHQTEGGRLKNVVCQKVPTSHTTIWSWENGSNRQLGSTNTDLLMKNCVGGTSWFTIERKDLMSQVGVHLPLRAHDDTNSYSIVRVHMLPD</sequence>
<evidence type="ECO:0000256" key="1">
    <source>
        <dbReference type="SAM" id="SignalP"/>
    </source>
</evidence>
<comment type="caution">
    <text evidence="2">The sequence shown here is derived from an EMBL/GenBank/DDBJ whole genome shotgun (WGS) entry which is preliminary data.</text>
</comment>
<protein>
    <recommendedName>
        <fullName evidence="4">Ricin B lectin domain-containing protein</fullName>
    </recommendedName>
</protein>
<dbReference type="AlphaFoldDB" id="A0A448WZD8"/>
<organism evidence="2 3">
    <name type="scientific">Protopolystoma xenopodis</name>
    <dbReference type="NCBI Taxonomy" id="117903"/>
    <lineage>
        <taxon>Eukaryota</taxon>
        <taxon>Metazoa</taxon>
        <taxon>Spiralia</taxon>
        <taxon>Lophotrochozoa</taxon>
        <taxon>Platyhelminthes</taxon>
        <taxon>Monogenea</taxon>
        <taxon>Polyopisthocotylea</taxon>
        <taxon>Polystomatidea</taxon>
        <taxon>Polystomatidae</taxon>
        <taxon>Protopolystoma</taxon>
    </lineage>
</organism>
<proteinExistence type="predicted"/>
<reference evidence="2" key="1">
    <citation type="submission" date="2018-11" db="EMBL/GenBank/DDBJ databases">
        <authorList>
            <consortium name="Pathogen Informatics"/>
        </authorList>
    </citation>
    <scope>NUCLEOTIDE SEQUENCE</scope>
</reference>